<dbReference type="InterPro" id="IPR040943">
    <property type="entry name" value="DUF5571"/>
</dbReference>
<keyword evidence="2" id="KW-1185">Reference proteome</keyword>
<reference evidence="1" key="1">
    <citation type="submission" date="2022-03" db="EMBL/GenBank/DDBJ databases">
        <authorList>
            <person name="Alioto T."/>
            <person name="Alioto T."/>
            <person name="Gomez Garrido J."/>
        </authorList>
    </citation>
    <scope>NUCLEOTIDE SEQUENCE</scope>
</reference>
<sequence length="182" mass="21117">MKMNCTFIHKKPRSINGLFLPPTASNSVIADNQESVVLCTDEEDSPLKQEYSWIPIHPPVIINLSEDDYEDEEEQTLLKKLECREKTPEEVEEEKLIIDICYKAGDYYKTPIVQDFQSKIEPVPNLLQVGDSEEFYCGVQSMKQTKIEDLSFDYIKMNNGYTRKVDDHSLQQTNFNKPKQNT</sequence>
<gene>
    <name evidence="1" type="ORF">PECUL_23A038691</name>
</gene>
<dbReference type="Proteomes" id="UP001295444">
    <property type="component" value="Chromosome 03"/>
</dbReference>
<evidence type="ECO:0000313" key="1">
    <source>
        <dbReference type="EMBL" id="CAH2277680.1"/>
    </source>
</evidence>
<evidence type="ECO:0000313" key="2">
    <source>
        <dbReference type="Proteomes" id="UP001295444"/>
    </source>
</evidence>
<organism evidence="1 2">
    <name type="scientific">Pelobates cultripes</name>
    <name type="common">Western spadefoot toad</name>
    <dbReference type="NCBI Taxonomy" id="61616"/>
    <lineage>
        <taxon>Eukaryota</taxon>
        <taxon>Metazoa</taxon>
        <taxon>Chordata</taxon>
        <taxon>Craniata</taxon>
        <taxon>Vertebrata</taxon>
        <taxon>Euteleostomi</taxon>
        <taxon>Amphibia</taxon>
        <taxon>Batrachia</taxon>
        <taxon>Anura</taxon>
        <taxon>Pelobatoidea</taxon>
        <taxon>Pelobatidae</taxon>
        <taxon>Pelobates</taxon>
    </lineage>
</organism>
<name>A0AAD1W186_PELCU</name>
<dbReference type="EMBL" id="OW240914">
    <property type="protein sequence ID" value="CAH2277680.1"/>
    <property type="molecule type" value="Genomic_DNA"/>
</dbReference>
<protein>
    <submittedName>
        <fullName evidence="1">Uncharacterized protein</fullName>
    </submittedName>
</protein>
<proteinExistence type="predicted"/>
<accession>A0AAD1W186</accession>
<dbReference type="AlphaFoldDB" id="A0AAD1W186"/>
<dbReference type="Pfam" id="PF17732">
    <property type="entry name" value="DUF5571"/>
    <property type="match status" value="1"/>
</dbReference>